<name>A0A022VVU8_TRIRU</name>
<dbReference type="InterPro" id="IPR036259">
    <property type="entry name" value="MFS_trans_sf"/>
</dbReference>
<dbReference type="PANTHER" id="PTHR23524">
    <property type="entry name" value="TRANSPORTER, PUTATIVE (AFU_ORTHOLOGUE AFUA_8G04850)-RELATED"/>
    <property type="match status" value="1"/>
</dbReference>
<dbReference type="SUPFAM" id="SSF103473">
    <property type="entry name" value="MFS general substrate transporter"/>
    <property type="match status" value="1"/>
</dbReference>
<dbReference type="Gene3D" id="1.20.1250.20">
    <property type="entry name" value="MFS general substrate transporter like domains"/>
    <property type="match status" value="1"/>
</dbReference>
<gene>
    <name evidence="2" type="ORF">H103_06579</name>
</gene>
<evidence type="ECO:0000256" key="1">
    <source>
        <dbReference type="SAM" id="Phobius"/>
    </source>
</evidence>
<reference evidence="2" key="1">
    <citation type="submission" date="2014-02" db="EMBL/GenBank/DDBJ databases">
        <title>The Genome Sequence of Trichophyton rubrum (morphotype fischeri) CBS 288.86.</title>
        <authorList>
            <consortium name="The Broad Institute Genomics Platform"/>
            <person name="Cuomo C.A."/>
            <person name="White T.C."/>
            <person name="Graser Y."/>
            <person name="Martinez-Rossi N."/>
            <person name="Heitman J."/>
            <person name="Young S.K."/>
            <person name="Zeng Q."/>
            <person name="Gargeya S."/>
            <person name="Abouelleil A."/>
            <person name="Alvarado L."/>
            <person name="Chapman S.B."/>
            <person name="Gainer-Dewar J."/>
            <person name="Goldberg J."/>
            <person name="Griggs A."/>
            <person name="Gujja S."/>
            <person name="Hansen M."/>
            <person name="Howarth C."/>
            <person name="Imamovic A."/>
            <person name="Larimer J."/>
            <person name="Martinez D."/>
            <person name="Murphy C."/>
            <person name="Pearson M.D."/>
            <person name="Persinoti G."/>
            <person name="Poon T."/>
            <person name="Priest M."/>
            <person name="Roberts A.D."/>
            <person name="Saif S."/>
            <person name="Shea T.D."/>
            <person name="Sykes S.N."/>
            <person name="Wortman J."/>
            <person name="Nusbaum C."/>
            <person name="Birren B."/>
        </authorList>
    </citation>
    <scope>NUCLEOTIDE SEQUENCE [LARGE SCALE GENOMIC DNA]</scope>
    <source>
        <strain evidence="2">CBS 288.86</strain>
    </source>
</reference>
<keyword evidence="1" id="KW-0812">Transmembrane</keyword>
<dbReference type="OrthoDB" id="18110at2759"/>
<protein>
    <recommendedName>
        <fullName evidence="3">MFS transporter</fullName>
    </recommendedName>
</protein>
<evidence type="ECO:0000313" key="2">
    <source>
        <dbReference type="EMBL" id="EZF49863.1"/>
    </source>
</evidence>
<feature type="transmembrane region" description="Helical" evidence="1">
    <location>
        <begin position="392"/>
        <end position="412"/>
    </location>
</feature>
<feature type="transmembrane region" description="Helical" evidence="1">
    <location>
        <begin position="424"/>
        <end position="443"/>
    </location>
</feature>
<dbReference type="EMBL" id="KK207894">
    <property type="protein sequence ID" value="EZF49863.1"/>
    <property type="molecule type" value="Genomic_DNA"/>
</dbReference>
<feature type="transmembrane region" description="Helical" evidence="1">
    <location>
        <begin position="239"/>
        <end position="261"/>
    </location>
</feature>
<organism evidence="2">
    <name type="scientific">Trichophyton rubrum CBS 288.86</name>
    <dbReference type="NCBI Taxonomy" id="1215330"/>
    <lineage>
        <taxon>Eukaryota</taxon>
        <taxon>Fungi</taxon>
        <taxon>Dikarya</taxon>
        <taxon>Ascomycota</taxon>
        <taxon>Pezizomycotina</taxon>
        <taxon>Eurotiomycetes</taxon>
        <taxon>Eurotiomycetidae</taxon>
        <taxon>Onygenales</taxon>
        <taxon>Arthrodermataceae</taxon>
        <taxon>Trichophyton</taxon>
    </lineage>
</organism>
<accession>A0A022VVU8</accession>
<dbReference type="PANTHER" id="PTHR23524:SF1">
    <property type="entry name" value="MRH DOMAIN-CONTAINING PROTEIN-RELATED"/>
    <property type="match status" value="1"/>
</dbReference>
<dbReference type="HOGENOM" id="CLU_033727_1_0_1"/>
<dbReference type="AlphaFoldDB" id="A0A022VVU8"/>
<sequence>MVTALLPAITANHDISKCPAPGVAAPIVCTPDAGNTRDDESPRATGQERSRSSAPRLAGYVGMFTGCGALIALLLFLPLPVRFQKAGYSPAQAIKFSFYTVGLVALIISVVCFFGLRGLQGDEGKSLKSLVGITERDHISGAEEQLSVSSGKSAYTSSRSYLAQLLVALKAGLTDYNIGLAYVGGFVARSSSVGISLFIPLYVNQYYRRSGLCHEAGKPSTVQSLSPNPGDIKQSCPRAYVVASILTGVSQLVALLCAPLFGYLSDKSRRYNFPLLMGSLLGTLSYAMLGVLPGPRISGSWSSAAIFVDMAFIGISQISAIVCSLAILSNGINGILPIMDDVQYETQTSVPEDRVTADRSLETINESTPLVSGNNMYTASPQKTFIHVKGSIAGMYSLWGGAGILILTKVGGIMFDKMSPHSPFYILAGFNGLLLIIGLVLGLRQHWSKGRCH</sequence>
<keyword evidence="1" id="KW-0472">Membrane</keyword>
<keyword evidence="1" id="KW-1133">Transmembrane helix</keyword>
<feature type="transmembrane region" description="Helical" evidence="1">
    <location>
        <begin position="96"/>
        <end position="116"/>
    </location>
</feature>
<dbReference type="Proteomes" id="UP000023758">
    <property type="component" value="Unassembled WGS sequence"/>
</dbReference>
<evidence type="ECO:0008006" key="3">
    <source>
        <dbReference type="Google" id="ProtNLM"/>
    </source>
</evidence>
<feature type="transmembrane region" description="Helical" evidence="1">
    <location>
        <begin position="180"/>
        <end position="202"/>
    </location>
</feature>
<feature type="transmembrane region" description="Helical" evidence="1">
    <location>
        <begin position="57"/>
        <end position="76"/>
    </location>
</feature>
<feature type="transmembrane region" description="Helical" evidence="1">
    <location>
        <begin position="273"/>
        <end position="292"/>
    </location>
</feature>
<feature type="transmembrane region" description="Helical" evidence="1">
    <location>
        <begin position="304"/>
        <end position="328"/>
    </location>
</feature>
<proteinExistence type="predicted"/>